<reference evidence="7 8" key="1">
    <citation type="submission" date="2017-07" db="EMBL/GenBank/DDBJ databases">
        <title>Complete genome sequence of Oryzomicrobium terrae TPP412.</title>
        <authorList>
            <person name="Chiu L.-W."/>
            <person name="Lo K.-J."/>
            <person name="Tsai Y.-M."/>
            <person name="Lin S.-S."/>
            <person name="Kuo C.-H."/>
            <person name="Liu C.-T."/>
        </authorList>
    </citation>
    <scope>NUCLEOTIDE SEQUENCE [LARGE SCALE GENOMIC DNA]</scope>
    <source>
        <strain evidence="7 8">TPP412</strain>
    </source>
</reference>
<proteinExistence type="predicted"/>
<accession>A0A5C1E7W2</accession>
<dbReference type="GO" id="GO:0016042">
    <property type="term" value="P:lipid catabolic process"/>
    <property type="evidence" value="ECO:0007669"/>
    <property type="project" value="UniProtKB-UniRule"/>
</dbReference>
<dbReference type="Pfam" id="PF01734">
    <property type="entry name" value="Patatin"/>
    <property type="match status" value="1"/>
</dbReference>
<evidence type="ECO:0000256" key="3">
    <source>
        <dbReference type="ARBA" id="ARBA00023098"/>
    </source>
</evidence>
<gene>
    <name evidence="7" type="ORF">OTERR_12290</name>
</gene>
<keyword evidence="3 4" id="KW-0443">Lipid metabolism</keyword>
<dbReference type="InterPro" id="IPR050301">
    <property type="entry name" value="NTE"/>
</dbReference>
<organism evidence="7 8">
    <name type="scientific">Oryzomicrobium terrae</name>
    <dbReference type="NCBI Taxonomy" id="1735038"/>
    <lineage>
        <taxon>Bacteria</taxon>
        <taxon>Pseudomonadati</taxon>
        <taxon>Pseudomonadota</taxon>
        <taxon>Betaproteobacteria</taxon>
        <taxon>Rhodocyclales</taxon>
        <taxon>Rhodocyclaceae</taxon>
        <taxon>Oryzomicrobium</taxon>
    </lineage>
</organism>
<evidence type="ECO:0000256" key="4">
    <source>
        <dbReference type="PROSITE-ProRule" id="PRU01161"/>
    </source>
</evidence>
<keyword evidence="2 4" id="KW-0442">Lipid degradation</keyword>
<feature type="short sequence motif" description="DGA/G" evidence="4">
    <location>
        <begin position="176"/>
        <end position="178"/>
    </location>
</feature>
<dbReference type="InterPro" id="IPR002641">
    <property type="entry name" value="PNPLA_dom"/>
</dbReference>
<keyword evidence="8" id="KW-1185">Reference proteome</keyword>
<sequence length="332" mass="35315">MVGMNAPVLSSSAPPLGDSPRSATRPRIGVALGSGSARGWSHIGVLHALDEAGLSPDVICGTSIGAFVGAAAASGELVKLEHWVRSLTWKGVLGFFDVSLTGGLLKGEKIIQFFSEHFIDRDIHTLPVAFACVATDLANGREIWFRDGSVADAVRASMALPGLFAPKYHNGRWLVDGGLVNPVPVSLCRALGADIVVAVDLGADRVGPQYRNVMSQLSPRVPGGSLGQRLTTAVRQWMGRGEREESDSPVPASSLPPPQPPLLDVLSLSINIMQSRIASSRLAGEPADLVVVPRLHNLGLMDYHRGAEAIDTGRDAMHRMLPMLRESIESYV</sequence>
<feature type="active site" description="Proton acceptor" evidence="4">
    <location>
        <position position="176"/>
    </location>
</feature>
<feature type="active site" description="Nucleophile" evidence="4">
    <location>
        <position position="63"/>
    </location>
</feature>
<evidence type="ECO:0000256" key="1">
    <source>
        <dbReference type="ARBA" id="ARBA00022801"/>
    </source>
</evidence>
<keyword evidence="1 4" id="KW-0378">Hydrolase</keyword>
<evidence type="ECO:0000313" key="7">
    <source>
        <dbReference type="EMBL" id="QEL64705.1"/>
    </source>
</evidence>
<dbReference type="PROSITE" id="PS51635">
    <property type="entry name" value="PNPLA"/>
    <property type="match status" value="1"/>
</dbReference>
<feature type="region of interest" description="Disordered" evidence="5">
    <location>
        <begin position="238"/>
        <end position="259"/>
    </location>
</feature>
<dbReference type="SUPFAM" id="SSF52151">
    <property type="entry name" value="FabD/lysophospholipase-like"/>
    <property type="match status" value="1"/>
</dbReference>
<feature type="region of interest" description="Disordered" evidence="5">
    <location>
        <begin position="1"/>
        <end position="22"/>
    </location>
</feature>
<dbReference type="Proteomes" id="UP000323671">
    <property type="component" value="Chromosome"/>
</dbReference>
<dbReference type="PANTHER" id="PTHR14226:SF76">
    <property type="entry name" value="NTE FAMILY PROTEIN RSSA"/>
    <property type="match status" value="1"/>
</dbReference>
<dbReference type="GO" id="GO:0016787">
    <property type="term" value="F:hydrolase activity"/>
    <property type="evidence" value="ECO:0007669"/>
    <property type="project" value="UniProtKB-UniRule"/>
</dbReference>
<dbReference type="AlphaFoldDB" id="A0A5C1E7W2"/>
<evidence type="ECO:0000313" key="8">
    <source>
        <dbReference type="Proteomes" id="UP000323671"/>
    </source>
</evidence>
<feature type="domain" description="PNPLA" evidence="6">
    <location>
        <begin position="30"/>
        <end position="189"/>
    </location>
</feature>
<dbReference type="PANTHER" id="PTHR14226">
    <property type="entry name" value="NEUROPATHY TARGET ESTERASE/SWISS CHEESE D.MELANOGASTER"/>
    <property type="match status" value="1"/>
</dbReference>
<evidence type="ECO:0000256" key="2">
    <source>
        <dbReference type="ARBA" id="ARBA00022963"/>
    </source>
</evidence>
<dbReference type="EMBL" id="CP022579">
    <property type="protein sequence ID" value="QEL64705.1"/>
    <property type="molecule type" value="Genomic_DNA"/>
</dbReference>
<dbReference type="Gene3D" id="3.40.1090.10">
    <property type="entry name" value="Cytosolic phospholipase A2 catalytic domain"/>
    <property type="match status" value="2"/>
</dbReference>
<dbReference type="KEGG" id="otr:OTERR_12290"/>
<name>A0A5C1E7W2_9RHOO</name>
<protein>
    <submittedName>
        <fullName evidence="7">NTE family protein</fullName>
    </submittedName>
</protein>
<feature type="short sequence motif" description="GXSXG" evidence="4">
    <location>
        <begin position="61"/>
        <end position="65"/>
    </location>
</feature>
<comment type="caution">
    <text evidence="4">Lacks conserved residue(s) required for the propagation of feature annotation.</text>
</comment>
<dbReference type="InterPro" id="IPR016035">
    <property type="entry name" value="Acyl_Trfase/lysoPLipase"/>
</dbReference>
<evidence type="ECO:0000256" key="5">
    <source>
        <dbReference type="SAM" id="MobiDB-lite"/>
    </source>
</evidence>
<evidence type="ECO:0000259" key="6">
    <source>
        <dbReference type="PROSITE" id="PS51635"/>
    </source>
</evidence>